<protein>
    <submittedName>
        <fullName evidence="8">Hemolysin-III related-domain-containing protein</fullName>
    </submittedName>
</protein>
<dbReference type="GO" id="GO:0006882">
    <property type="term" value="P:intracellular zinc ion homeostasis"/>
    <property type="evidence" value="ECO:0007669"/>
    <property type="project" value="TreeGrafter"/>
</dbReference>
<feature type="transmembrane region" description="Helical" evidence="7">
    <location>
        <begin position="121"/>
        <end position="140"/>
    </location>
</feature>
<name>A0AAD7F126_9AGAR</name>
<feature type="transmembrane region" description="Helical" evidence="7">
    <location>
        <begin position="288"/>
        <end position="305"/>
    </location>
</feature>
<keyword evidence="3 7" id="KW-0812">Transmembrane</keyword>
<evidence type="ECO:0000256" key="4">
    <source>
        <dbReference type="ARBA" id="ARBA00022989"/>
    </source>
</evidence>
<comment type="similarity">
    <text evidence="2">Belongs to the ADIPOR family.</text>
</comment>
<dbReference type="Proteomes" id="UP001218218">
    <property type="component" value="Unassembled WGS sequence"/>
</dbReference>
<dbReference type="GO" id="GO:0046872">
    <property type="term" value="F:metal ion binding"/>
    <property type="evidence" value="ECO:0007669"/>
    <property type="project" value="UniProtKB-KW"/>
</dbReference>
<dbReference type="Pfam" id="PF03006">
    <property type="entry name" value="HlyIII"/>
    <property type="match status" value="1"/>
</dbReference>
<proteinExistence type="inferred from homology"/>
<feature type="transmembrane region" description="Helical" evidence="7">
    <location>
        <begin position="249"/>
        <end position="268"/>
    </location>
</feature>
<evidence type="ECO:0000256" key="2">
    <source>
        <dbReference type="ARBA" id="ARBA00007018"/>
    </source>
</evidence>
<feature type="transmembrane region" description="Helical" evidence="7">
    <location>
        <begin position="220"/>
        <end position="237"/>
    </location>
</feature>
<evidence type="ECO:0000256" key="1">
    <source>
        <dbReference type="ARBA" id="ARBA00004141"/>
    </source>
</evidence>
<evidence type="ECO:0000256" key="7">
    <source>
        <dbReference type="SAM" id="Phobius"/>
    </source>
</evidence>
<dbReference type="AlphaFoldDB" id="A0AAD7F126"/>
<accession>A0AAD7F126</accession>
<sequence>MIHGASIQALPRTISWSQLEPWQRDNPAILTGYRRLTHSWFQTAGTVFWWHNESVNIWTHLSGAVAITIALFALGDFSASPALSYGARFCERLDAPFTKTLCYPFQVKSQASSSPAPADAILLRTFLIGALVCFICSSVFHSSLCHSRKVAVFMNRVDYFGILALGTVNFFPTFHYAFFCYPHLRDIYIALMTVSGSVGIYMACSPTYATPAYRRTRTYTFFACGGVAIFPFVHAISKSGWTEASSSMSFTWLGIEILFYVGGALLYSERFPETLAPGKFDHLGASHQIFHVCSMFAVLSHWVAIGQGFQYRHGDQGGVCL</sequence>
<keyword evidence="4 7" id="KW-1133">Transmembrane helix</keyword>
<reference evidence="8" key="1">
    <citation type="submission" date="2023-03" db="EMBL/GenBank/DDBJ databases">
        <title>Massive genome expansion in bonnet fungi (Mycena s.s.) driven by repeated elements and novel gene families across ecological guilds.</title>
        <authorList>
            <consortium name="Lawrence Berkeley National Laboratory"/>
            <person name="Harder C.B."/>
            <person name="Miyauchi S."/>
            <person name="Viragh M."/>
            <person name="Kuo A."/>
            <person name="Thoen E."/>
            <person name="Andreopoulos B."/>
            <person name="Lu D."/>
            <person name="Skrede I."/>
            <person name="Drula E."/>
            <person name="Henrissat B."/>
            <person name="Morin E."/>
            <person name="Kohler A."/>
            <person name="Barry K."/>
            <person name="LaButti K."/>
            <person name="Morin E."/>
            <person name="Salamov A."/>
            <person name="Lipzen A."/>
            <person name="Mereny Z."/>
            <person name="Hegedus B."/>
            <person name="Baldrian P."/>
            <person name="Stursova M."/>
            <person name="Weitz H."/>
            <person name="Taylor A."/>
            <person name="Grigoriev I.V."/>
            <person name="Nagy L.G."/>
            <person name="Martin F."/>
            <person name="Kauserud H."/>
        </authorList>
    </citation>
    <scope>NUCLEOTIDE SEQUENCE</scope>
    <source>
        <strain evidence="8">CBHHK002</strain>
    </source>
</reference>
<feature type="binding site" evidence="6">
    <location>
        <position position="141"/>
    </location>
    <ligand>
        <name>Zn(2+)</name>
        <dbReference type="ChEBI" id="CHEBI:29105"/>
    </ligand>
</feature>
<organism evidence="8 9">
    <name type="scientific">Mycena albidolilacea</name>
    <dbReference type="NCBI Taxonomy" id="1033008"/>
    <lineage>
        <taxon>Eukaryota</taxon>
        <taxon>Fungi</taxon>
        <taxon>Dikarya</taxon>
        <taxon>Basidiomycota</taxon>
        <taxon>Agaricomycotina</taxon>
        <taxon>Agaricomycetes</taxon>
        <taxon>Agaricomycetidae</taxon>
        <taxon>Agaricales</taxon>
        <taxon>Marasmiineae</taxon>
        <taxon>Mycenaceae</taxon>
        <taxon>Mycena</taxon>
    </lineage>
</organism>
<keyword evidence="9" id="KW-1185">Reference proteome</keyword>
<keyword evidence="5 7" id="KW-0472">Membrane</keyword>
<gene>
    <name evidence="8" type="ORF">DFH08DRAFT_841047</name>
</gene>
<dbReference type="InterPro" id="IPR004254">
    <property type="entry name" value="AdipoR/HlyIII-related"/>
</dbReference>
<feature type="binding site" evidence="6">
    <location>
        <position position="287"/>
    </location>
    <ligand>
        <name>Zn(2+)</name>
        <dbReference type="ChEBI" id="CHEBI:29105"/>
    </ligand>
</feature>
<feature type="transmembrane region" description="Helical" evidence="7">
    <location>
        <begin position="57"/>
        <end position="75"/>
    </location>
</feature>
<feature type="binding site" evidence="6">
    <location>
        <position position="291"/>
    </location>
    <ligand>
        <name>Zn(2+)</name>
        <dbReference type="ChEBI" id="CHEBI:29105"/>
    </ligand>
</feature>
<evidence type="ECO:0000256" key="5">
    <source>
        <dbReference type="ARBA" id="ARBA00023136"/>
    </source>
</evidence>
<comment type="subcellular location">
    <subcellularLocation>
        <location evidence="1">Membrane</location>
        <topology evidence="1">Multi-pass membrane protein</topology>
    </subcellularLocation>
</comment>
<keyword evidence="6" id="KW-0862">Zinc</keyword>
<dbReference type="GO" id="GO:0038023">
    <property type="term" value="F:signaling receptor activity"/>
    <property type="evidence" value="ECO:0007669"/>
    <property type="project" value="TreeGrafter"/>
</dbReference>
<evidence type="ECO:0000313" key="8">
    <source>
        <dbReference type="EMBL" id="KAJ7362518.1"/>
    </source>
</evidence>
<dbReference type="PANTHER" id="PTHR20855">
    <property type="entry name" value="ADIPOR/PROGESTIN RECEPTOR-RELATED"/>
    <property type="match status" value="1"/>
</dbReference>
<keyword evidence="6" id="KW-0479">Metal-binding</keyword>
<dbReference type="GO" id="GO:0016020">
    <property type="term" value="C:membrane"/>
    <property type="evidence" value="ECO:0007669"/>
    <property type="project" value="UniProtKB-SubCell"/>
</dbReference>
<dbReference type="EMBL" id="JARIHO010000004">
    <property type="protein sequence ID" value="KAJ7362518.1"/>
    <property type="molecule type" value="Genomic_DNA"/>
</dbReference>
<evidence type="ECO:0000313" key="9">
    <source>
        <dbReference type="Proteomes" id="UP001218218"/>
    </source>
</evidence>
<feature type="transmembrane region" description="Helical" evidence="7">
    <location>
        <begin position="160"/>
        <end position="181"/>
    </location>
</feature>
<evidence type="ECO:0000256" key="3">
    <source>
        <dbReference type="ARBA" id="ARBA00022692"/>
    </source>
</evidence>
<feature type="transmembrane region" description="Helical" evidence="7">
    <location>
        <begin position="188"/>
        <end position="208"/>
    </location>
</feature>
<comment type="caution">
    <text evidence="8">The sequence shown here is derived from an EMBL/GenBank/DDBJ whole genome shotgun (WGS) entry which is preliminary data.</text>
</comment>
<evidence type="ECO:0000256" key="6">
    <source>
        <dbReference type="PIRSR" id="PIRSR604254-1"/>
    </source>
</evidence>
<dbReference type="PANTHER" id="PTHR20855:SF52">
    <property type="entry name" value="ADIPONECTIN RECEPTOR PROTEIN"/>
    <property type="match status" value="1"/>
</dbReference>